<organism evidence="1 3">
    <name type="scientific">Bacteroides uniformis</name>
    <dbReference type="NCBI Taxonomy" id="820"/>
    <lineage>
        <taxon>Bacteria</taxon>
        <taxon>Pseudomonadati</taxon>
        <taxon>Bacteroidota</taxon>
        <taxon>Bacteroidia</taxon>
        <taxon>Bacteroidales</taxon>
        <taxon>Bacteroidaceae</taxon>
        <taxon>Bacteroides</taxon>
    </lineage>
</organism>
<reference evidence="1 3" key="1">
    <citation type="submission" date="2015-09" db="EMBL/GenBank/DDBJ databases">
        <authorList>
            <consortium name="Pathogen Informatics"/>
        </authorList>
    </citation>
    <scope>NUCLEOTIDE SEQUENCE [LARGE SCALE GENOMIC DNA]</scope>
    <source>
        <strain evidence="1 3">2789STDY5834942</strain>
    </source>
</reference>
<gene>
    <name evidence="2" type="ORF">DWW14_19155</name>
    <name evidence="1" type="ORF">ERS852554_00090</name>
</gene>
<keyword evidence="1" id="KW-0012">Acyltransferase</keyword>
<name>A0A174LS39_BACUN</name>
<proteinExistence type="predicted"/>
<dbReference type="InterPro" id="IPR051159">
    <property type="entry name" value="Hexapeptide_acetyltransf"/>
</dbReference>
<sequence length="226" mass="25440">MNILDYKSRIKEFSRYNRVFNKVVKLATRLYALGGVKITKSSLITLNIYNLGKGNVFVTGKNCMVEKLRLEFRGNNNMVILGDNVSMKNDCRIMITGNNCTIEIGDNTSFTHHCQLEAQEEATHIIIGEDCMFSNNVLIRTNDSHYIYDLETGKRVNMPRDVHIGNHVWLAAFATIMKGVTIGEGCIVGYRSIVTNDLPSSCVAVGTPAKVVKENVEWTREPKLIY</sequence>
<dbReference type="EMBL" id="QRZC01000032">
    <property type="protein sequence ID" value="RGV38115.1"/>
    <property type="molecule type" value="Genomic_DNA"/>
</dbReference>
<keyword evidence="1" id="KW-0808">Transferase</keyword>
<reference evidence="2 4" key="2">
    <citation type="submission" date="2018-08" db="EMBL/GenBank/DDBJ databases">
        <title>A genome reference for cultivated species of the human gut microbiota.</title>
        <authorList>
            <person name="Zou Y."/>
            <person name="Xue W."/>
            <person name="Luo G."/>
        </authorList>
    </citation>
    <scope>NUCLEOTIDE SEQUENCE [LARGE SCALE GENOMIC DNA]</scope>
    <source>
        <strain evidence="2 4">AF14-42</strain>
    </source>
</reference>
<evidence type="ECO:0000313" key="1">
    <source>
        <dbReference type="EMBL" id="CUP24595.1"/>
    </source>
</evidence>
<dbReference type="PANTHER" id="PTHR23416">
    <property type="entry name" value="SIALIC ACID SYNTHASE-RELATED"/>
    <property type="match status" value="1"/>
</dbReference>
<evidence type="ECO:0000313" key="2">
    <source>
        <dbReference type="EMBL" id="RGV38115.1"/>
    </source>
</evidence>
<evidence type="ECO:0000313" key="3">
    <source>
        <dbReference type="Proteomes" id="UP000095788"/>
    </source>
</evidence>
<accession>A0A174LS39</accession>
<dbReference type="RefSeq" id="WP_057281014.1">
    <property type="nucleotide sequence ID" value="NZ_CZBF01000001.1"/>
</dbReference>
<dbReference type="AlphaFoldDB" id="A0A174LS39"/>
<dbReference type="CDD" id="cd04647">
    <property type="entry name" value="LbH_MAT_like"/>
    <property type="match status" value="1"/>
</dbReference>
<dbReference type="InterPro" id="IPR011004">
    <property type="entry name" value="Trimer_LpxA-like_sf"/>
</dbReference>
<dbReference type="Proteomes" id="UP000095788">
    <property type="component" value="Unassembled WGS sequence"/>
</dbReference>
<dbReference type="SUPFAM" id="SSF51161">
    <property type="entry name" value="Trimeric LpxA-like enzymes"/>
    <property type="match status" value="1"/>
</dbReference>
<dbReference type="Pfam" id="PF00132">
    <property type="entry name" value="Hexapep"/>
    <property type="match status" value="1"/>
</dbReference>
<evidence type="ECO:0000313" key="4">
    <source>
        <dbReference type="Proteomes" id="UP000285343"/>
    </source>
</evidence>
<dbReference type="Gene3D" id="2.160.10.10">
    <property type="entry name" value="Hexapeptide repeat proteins"/>
    <property type="match status" value="1"/>
</dbReference>
<dbReference type="EMBL" id="CZBF01000001">
    <property type="protein sequence ID" value="CUP24595.1"/>
    <property type="molecule type" value="Genomic_DNA"/>
</dbReference>
<dbReference type="Proteomes" id="UP000285343">
    <property type="component" value="Unassembled WGS sequence"/>
</dbReference>
<dbReference type="EC" id="2.3.1.-" evidence="1"/>
<dbReference type="GO" id="GO:0016746">
    <property type="term" value="F:acyltransferase activity"/>
    <property type="evidence" value="ECO:0007669"/>
    <property type="project" value="UniProtKB-KW"/>
</dbReference>
<dbReference type="PANTHER" id="PTHR23416:SF78">
    <property type="entry name" value="LIPOPOLYSACCHARIDE BIOSYNTHESIS O-ACETYL TRANSFERASE WBBJ-RELATED"/>
    <property type="match status" value="1"/>
</dbReference>
<protein>
    <submittedName>
        <fullName evidence="1">Acetyltransferase (Isoleucine patch superfamily)-like protein</fullName>
        <ecNumber evidence="1">2.3.1.-</ecNumber>
    </submittedName>
    <submittedName>
        <fullName evidence="2">Acyltransferase</fullName>
    </submittedName>
</protein>
<dbReference type="InterPro" id="IPR001451">
    <property type="entry name" value="Hexapep"/>
</dbReference>